<dbReference type="PhylomeDB" id="B4N4L8"/>
<sequence>MAFISKDFRSPGEAWVKTKEGWERLKVLECSGKRKRHNCEGSNCQDSGATQESKDGGGGVEYQVQGGMPPHYHITLRCTREIAGFNGLSEAVKRLDFRRSVRDRKRFHYICAFLLLVSNKGIASLPGSAQRQLLQMVEEVASHVNDSQQHLNVLRGLALKLDNIVDQEKQKCWGKPLGSTYLWQEHVATIKRINDVANQIQIREPDPKAKPQLHELPEECVREIILCIADHRDLESAAQAWDTMAKLVCEQRIWRELTRFHFNQQQINIILDLDKFKKMGEEKDWKKIYHQLRRTYGVNDDYQFAEVLALCSLCCCLFWPSDGHPCIMDQSPDFRQRVEEARGQLAKLAQPVPPAQFLKYFSL</sequence>
<dbReference type="SUPFAM" id="SSF81383">
    <property type="entry name" value="F-box domain"/>
    <property type="match status" value="1"/>
</dbReference>
<dbReference type="EMBL" id="CH964095">
    <property type="protein sequence ID" value="EDW79092.1"/>
    <property type="molecule type" value="Genomic_DNA"/>
</dbReference>
<dbReference type="InParanoid" id="B4N4L8"/>
<evidence type="ECO:0000256" key="3">
    <source>
        <dbReference type="ARBA" id="ARBA00022786"/>
    </source>
</evidence>
<dbReference type="UniPathway" id="UPA00143"/>
<dbReference type="HOGENOM" id="CLU_065667_0_0_1"/>
<proteinExistence type="predicted"/>
<evidence type="ECO:0000256" key="4">
    <source>
        <dbReference type="ARBA" id="ARBA00023242"/>
    </source>
</evidence>
<dbReference type="GO" id="GO:0005737">
    <property type="term" value="C:cytoplasm"/>
    <property type="evidence" value="ECO:0007669"/>
    <property type="project" value="TreeGrafter"/>
</dbReference>
<dbReference type="InterPro" id="IPR036047">
    <property type="entry name" value="F-box-like_dom_sf"/>
</dbReference>
<name>B4N4L8_DROWI</name>
<dbReference type="OrthoDB" id="9991467at2759"/>
<evidence type="ECO:0000313" key="7">
    <source>
        <dbReference type="Proteomes" id="UP000007798"/>
    </source>
</evidence>
<dbReference type="PANTHER" id="PTHR13123:SF7">
    <property type="entry name" value="LD30288P"/>
    <property type="match status" value="1"/>
</dbReference>
<dbReference type="KEGG" id="dwi:6645471"/>
<dbReference type="STRING" id="7260.B4N4L8"/>
<evidence type="ECO:0000256" key="2">
    <source>
        <dbReference type="ARBA" id="ARBA00004906"/>
    </source>
</evidence>
<dbReference type="AlphaFoldDB" id="B4N4L8"/>
<accession>B4N4L8</accession>
<dbReference type="FunCoup" id="B4N4L8">
    <property type="interactions" value="523"/>
</dbReference>
<reference evidence="6 7" key="1">
    <citation type="journal article" date="2007" name="Nature">
        <title>Evolution of genes and genomes on the Drosophila phylogeny.</title>
        <authorList>
            <consortium name="Drosophila 12 Genomes Consortium"/>
            <person name="Clark A.G."/>
            <person name="Eisen M.B."/>
            <person name="Smith D.R."/>
            <person name="Bergman C.M."/>
            <person name="Oliver B."/>
            <person name="Markow T.A."/>
            <person name="Kaufman T.C."/>
            <person name="Kellis M."/>
            <person name="Gelbart W."/>
            <person name="Iyer V.N."/>
            <person name="Pollard D.A."/>
            <person name="Sackton T.B."/>
            <person name="Larracuente A.M."/>
            <person name="Singh N.D."/>
            <person name="Abad J.P."/>
            <person name="Abt D.N."/>
            <person name="Adryan B."/>
            <person name="Aguade M."/>
            <person name="Akashi H."/>
            <person name="Anderson W.W."/>
            <person name="Aquadro C.F."/>
            <person name="Ardell D.H."/>
            <person name="Arguello R."/>
            <person name="Artieri C.G."/>
            <person name="Barbash D.A."/>
            <person name="Barker D."/>
            <person name="Barsanti P."/>
            <person name="Batterham P."/>
            <person name="Batzoglou S."/>
            <person name="Begun D."/>
            <person name="Bhutkar A."/>
            <person name="Blanco E."/>
            <person name="Bosak S.A."/>
            <person name="Bradley R.K."/>
            <person name="Brand A.D."/>
            <person name="Brent M.R."/>
            <person name="Brooks A.N."/>
            <person name="Brown R.H."/>
            <person name="Butlin R.K."/>
            <person name="Caggese C."/>
            <person name="Calvi B.R."/>
            <person name="Bernardo de Carvalho A."/>
            <person name="Caspi A."/>
            <person name="Castrezana S."/>
            <person name="Celniker S.E."/>
            <person name="Chang J.L."/>
            <person name="Chapple C."/>
            <person name="Chatterji S."/>
            <person name="Chinwalla A."/>
            <person name="Civetta A."/>
            <person name="Clifton S.W."/>
            <person name="Comeron J.M."/>
            <person name="Costello J.C."/>
            <person name="Coyne J.A."/>
            <person name="Daub J."/>
            <person name="David R.G."/>
            <person name="Delcher A.L."/>
            <person name="Delehaunty K."/>
            <person name="Do C.B."/>
            <person name="Ebling H."/>
            <person name="Edwards K."/>
            <person name="Eickbush T."/>
            <person name="Evans J.D."/>
            <person name="Filipski A."/>
            <person name="Findeiss S."/>
            <person name="Freyhult E."/>
            <person name="Fulton L."/>
            <person name="Fulton R."/>
            <person name="Garcia A.C."/>
            <person name="Gardiner A."/>
            <person name="Garfield D.A."/>
            <person name="Garvin B.E."/>
            <person name="Gibson G."/>
            <person name="Gilbert D."/>
            <person name="Gnerre S."/>
            <person name="Godfrey J."/>
            <person name="Good R."/>
            <person name="Gotea V."/>
            <person name="Gravely B."/>
            <person name="Greenberg A.J."/>
            <person name="Griffiths-Jones S."/>
            <person name="Gross S."/>
            <person name="Guigo R."/>
            <person name="Gustafson E.A."/>
            <person name="Haerty W."/>
            <person name="Hahn M.W."/>
            <person name="Halligan D.L."/>
            <person name="Halpern A.L."/>
            <person name="Halter G.M."/>
            <person name="Han M.V."/>
            <person name="Heger A."/>
            <person name="Hillier L."/>
            <person name="Hinrichs A.S."/>
            <person name="Holmes I."/>
            <person name="Hoskins R.A."/>
            <person name="Hubisz M.J."/>
            <person name="Hultmark D."/>
            <person name="Huntley M.A."/>
            <person name="Jaffe D.B."/>
            <person name="Jagadeeshan S."/>
            <person name="Jeck W.R."/>
            <person name="Johnson J."/>
            <person name="Jones C.D."/>
            <person name="Jordan W.C."/>
            <person name="Karpen G.H."/>
            <person name="Kataoka E."/>
            <person name="Keightley P.D."/>
            <person name="Kheradpour P."/>
            <person name="Kirkness E.F."/>
            <person name="Koerich L.B."/>
            <person name="Kristiansen K."/>
            <person name="Kudrna D."/>
            <person name="Kulathinal R.J."/>
            <person name="Kumar S."/>
            <person name="Kwok R."/>
            <person name="Lander E."/>
            <person name="Langley C.H."/>
            <person name="Lapoint R."/>
            <person name="Lazzaro B.P."/>
            <person name="Lee S.J."/>
            <person name="Levesque L."/>
            <person name="Li R."/>
            <person name="Lin C.F."/>
            <person name="Lin M.F."/>
            <person name="Lindblad-Toh K."/>
            <person name="Llopart A."/>
            <person name="Long M."/>
            <person name="Low L."/>
            <person name="Lozovsky E."/>
            <person name="Lu J."/>
            <person name="Luo M."/>
            <person name="Machado C.A."/>
            <person name="Makalowski W."/>
            <person name="Marzo M."/>
            <person name="Matsuda M."/>
            <person name="Matzkin L."/>
            <person name="McAllister B."/>
            <person name="McBride C.S."/>
            <person name="McKernan B."/>
            <person name="McKernan K."/>
            <person name="Mendez-Lago M."/>
            <person name="Minx P."/>
            <person name="Mollenhauer M.U."/>
            <person name="Montooth K."/>
            <person name="Mount S.M."/>
            <person name="Mu X."/>
            <person name="Myers E."/>
            <person name="Negre B."/>
            <person name="Newfeld S."/>
            <person name="Nielsen R."/>
            <person name="Noor M.A."/>
            <person name="O'Grady P."/>
            <person name="Pachter L."/>
            <person name="Papaceit M."/>
            <person name="Parisi M.J."/>
            <person name="Parisi M."/>
            <person name="Parts L."/>
            <person name="Pedersen J.S."/>
            <person name="Pesole G."/>
            <person name="Phillippy A.M."/>
            <person name="Ponting C.P."/>
            <person name="Pop M."/>
            <person name="Porcelli D."/>
            <person name="Powell J.R."/>
            <person name="Prohaska S."/>
            <person name="Pruitt K."/>
            <person name="Puig M."/>
            <person name="Quesneville H."/>
            <person name="Ram K.R."/>
            <person name="Rand D."/>
            <person name="Rasmussen M.D."/>
            <person name="Reed L.K."/>
            <person name="Reenan R."/>
            <person name="Reily A."/>
            <person name="Remington K.A."/>
            <person name="Rieger T.T."/>
            <person name="Ritchie M.G."/>
            <person name="Robin C."/>
            <person name="Rogers Y.H."/>
            <person name="Rohde C."/>
            <person name="Rozas J."/>
            <person name="Rubenfield M.J."/>
            <person name="Ruiz A."/>
            <person name="Russo S."/>
            <person name="Salzberg S.L."/>
            <person name="Sanchez-Gracia A."/>
            <person name="Saranga D.J."/>
            <person name="Sato H."/>
            <person name="Schaeffer S.W."/>
            <person name="Schatz M.C."/>
            <person name="Schlenke T."/>
            <person name="Schwartz R."/>
            <person name="Segarra C."/>
            <person name="Singh R.S."/>
            <person name="Sirot L."/>
            <person name="Sirota M."/>
            <person name="Sisneros N.B."/>
            <person name="Smith C.D."/>
            <person name="Smith T.F."/>
            <person name="Spieth J."/>
            <person name="Stage D.E."/>
            <person name="Stark A."/>
            <person name="Stephan W."/>
            <person name="Strausberg R.L."/>
            <person name="Strempel S."/>
            <person name="Sturgill D."/>
            <person name="Sutton G."/>
            <person name="Sutton G.G."/>
            <person name="Tao W."/>
            <person name="Teichmann S."/>
            <person name="Tobari Y.N."/>
            <person name="Tomimura Y."/>
            <person name="Tsolas J.M."/>
            <person name="Valente V.L."/>
            <person name="Venter E."/>
            <person name="Venter J.C."/>
            <person name="Vicario S."/>
            <person name="Vieira F.G."/>
            <person name="Vilella A.J."/>
            <person name="Villasante A."/>
            <person name="Walenz B."/>
            <person name="Wang J."/>
            <person name="Wasserman M."/>
            <person name="Watts T."/>
            <person name="Wilson D."/>
            <person name="Wilson R.K."/>
            <person name="Wing R.A."/>
            <person name="Wolfner M.F."/>
            <person name="Wong A."/>
            <person name="Wong G.K."/>
            <person name="Wu C.I."/>
            <person name="Wu G."/>
            <person name="Yamamoto D."/>
            <person name="Yang H.P."/>
            <person name="Yang S.P."/>
            <person name="Yorke J.A."/>
            <person name="Yoshida K."/>
            <person name="Zdobnov E."/>
            <person name="Zhang P."/>
            <person name="Zhang Y."/>
            <person name="Zimin A.V."/>
            <person name="Baldwin J."/>
            <person name="Abdouelleil A."/>
            <person name="Abdulkadir J."/>
            <person name="Abebe A."/>
            <person name="Abera B."/>
            <person name="Abreu J."/>
            <person name="Acer S.C."/>
            <person name="Aftuck L."/>
            <person name="Alexander A."/>
            <person name="An P."/>
            <person name="Anderson E."/>
            <person name="Anderson S."/>
            <person name="Arachi H."/>
            <person name="Azer M."/>
            <person name="Bachantsang P."/>
            <person name="Barry A."/>
            <person name="Bayul T."/>
            <person name="Berlin A."/>
            <person name="Bessette D."/>
            <person name="Bloom T."/>
            <person name="Blye J."/>
            <person name="Boguslavskiy L."/>
            <person name="Bonnet C."/>
            <person name="Boukhgalter B."/>
            <person name="Bourzgui I."/>
            <person name="Brown A."/>
            <person name="Cahill P."/>
            <person name="Channer S."/>
            <person name="Cheshatsang Y."/>
            <person name="Chuda L."/>
            <person name="Citroen M."/>
            <person name="Collymore A."/>
            <person name="Cooke P."/>
            <person name="Costello M."/>
            <person name="D'Aco K."/>
            <person name="Daza R."/>
            <person name="De Haan G."/>
            <person name="DeGray S."/>
            <person name="DeMaso C."/>
            <person name="Dhargay N."/>
            <person name="Dooley K."/>
            <person name="Dooley E."/>
            <person name="Doricent M."/>
            <person name="Dorje P."/>
            <person name="Dorjee K."/>
            <person name="Dupes A."/>
            <person name="Elong R."/>
            <person name="Falk J."/>
            <person name="Farina A."/>
            <person name="Faro S."/>
            <person name="Ferguson D."/>
            <person name="Fisher S."/>
            <person name="Foley C.D."/>
            <person name="Franke A."/>
            <person name="Friedrich D."/>
            <person name="Gadbois L."/>
            <person name="Gearin G."/>
            <person name="Gearin C.R."/>
            <person name="Giannoukos G."/>
            <person name="Goode T."/>
            <person name="Graham J."/>
            <person name="Grandbois E."/>
            <person name="Grewal S."/>
            <person name="Gyaltsen K."/>
            <person name="Hafez N."/>
            <person name="Hagos B."/>
            <person name="Hall J."/>
            <person name="Henson C."/>
            <person name="Hollinger A."/>
            <person name="Honan T."/>
            <person name="Huard M.D."/>
            <person name="Hughes L."/>
            <person name="Hurhula B."/>
            <person name="Husby M.E."/>
            <person name="Kamat A."/>
            <person name="Kanga B."/>
            <person name="Kashin S."/>
            <person name="Khazanovich D."/>
            <person name="Kisner P."/>
            <person name="Lance K."/>
            <person name="Lara M."/>
            <person name="Lee W."/>
            <person name="Lennon N."/>
            <person name="Letendre F."/>
            <person name="LeVine R."/>
            <person name="Lipovsky A."/>
            <person name="Liu X."/>
            <person name="Liu J."/>
            <person name="Liu S."/>
            <person name="Lokyitsang T."/>
            <person name="Lokyitsang Y."/>
            <person name="Lubonja R."/>
            <person name="Lui A."/>
            <person name="MacDonald P."/>
            <person name="Magnisalis V."/>
            <person name="Maru K."/>
            <person name="Matthews C."/>
            <person name="McCusker W."/>
            <person name="McDonough S."/>
            <person name="Mehta T."/>
            <person name="Meldrim J."/>
            <person name="Meneus L."/>
            <person name="Mihai O."/>
            <person name="Mihalev A."/>
            <person name="Mihova T."/>
            <person name="Mittelman R."/>
            <person name="Mlenga V."/>
            <person name="Montmayeur A."/>
            <person name="Mulrain L."/>
            <person name="Navidi A."/>
            <person name="Naylor J."/>
            <person name="Negash T."/>
            <person name="Nguyen T."/>
            <person name="Nguyen N."/>
            <person name="Nicol R."/>
            <person name="Norbu C."/>
            <person name="Norbu N."/>
            <person name="Novod N."/>
            <person name="O'Neill B."/>
            <person name="Osman S."/>
            <person name="Markiewicz E."/>
            <person name="Oyono O.L."/>
            <person name="Patti C."/>
            <person name="Phunkhang P."/>
            <person name="Pierre F."/>
            <person name="Priest M."/>
            <person name="Raghuraman S."/>
            <person name="Rege F."/>
            <person name="Reyes R."/>
            <person name="Rise C."/>
            <person name="Rogov P."/>
            <person name="Ross K."/>
            <person name="Ryan E."/>
            <person name="Settipalli S."/>
            <person name="Shea T."/>
            <person name="Sherpa N."/>
            <person name="Shi L."/>
            <person name="Shih D."/>
            <person name="Sparrow T."/>
            <person name="Spaulding J."/>
            <person name="Stalker J."/>
            <person name="Stange-Thomann N."/>
            <person name="Stavropoulos S."/>
            <person name="Stone C."/>
            <person name="Strader C."/>
            <person name="Tesfaye S."/>
            <person name="Thomson T."/>
            <person name="Thoulutsang Y."/>
            <person name="Thoulutsang D."/>
            <person name="Topham K."/>
            <person name="Topping I."/>
            <person name="Tsamla T."/>
            <person name="Vassiliev H."/>
            <person name="Vo A."/>
            <person name="Wangchuk T."/>
            <person name="Wangdi T."/>
            <person name="Weiand M."/>
            <person name="Wilkinson J."/>
            <person name="Wilson A."/>
            <person name="Yadav S."/>
            <person name="Young G."/>
            <person name="Yu Q."/>
            <person name="Zembek L."/>
            <person name="Zhong D."/>
            <person name="Zimmer A."/>
            <person name="Zwirko Z."/>
            <person name="Jaffe D.B."/>
            <person name="Alvarez P."/>
            <person name="Brockman W."/>
            <person name="Butler J."/>
            <person name="Chin C."/>
            <person name="Gnerre S."/>
            <person name="Grabherr M."/>
            <person name="Kleber M."/>
            <person name="Mauceli E."/>
            <person name="MacCallum I."/>
        </authorList>
    </citation>
    <scope>NUCLEOTIDE SEQUENCE [LARGE SCALE GENOMIC DNA]</scope>
    <source>
        <strain evidence="7">Tucson 14030-0811.24</strain>
    </source>
</reference>
<keyword evidence="4" id="KW-0539">Nucleus</keyword>
<evidence type="ECO:0000313" key="6">
    <source>
        <dbReference type="EMBL" id="EDW79092.1"/>
    </source>
</evidence>
<comment type="subcellular location">
    <subcellularLocation>
        <location evidence="1">Nucleus</location>
    </subcellularLocation>
</comment>
<evidence type="ECO:0008006" key="8">
    <source>
        <dbReference type="Google" id="ProtNLM"/>
    </source>
</evidence>
<gene>
    <name evidence="6" type="primary">Dwil\GK12401</name>
    <name evidence="6" type="ORF">Dwil_GK12401</name>
</gene>
<dbReference type="GO" id="GO:0005634">
    <property type="term" value="C:nucleus"/>
    <property type="evidence" value="ECO:0007669"/>
    <property type="project" value="UniProtKB-SubCell"/>
</dbReference>
<organism evidence="6 7">
    <name type="scientific">Drosophila willistoni</name>
    <name type="common">Fruit fly</name>
    <dbReference type="NCBI Taxonomy" id="7260"/>
    <lineage>
        <taxon>Eukaryota</taxon>
        <taxon>Metazoa</taxon>
        <taxon>Ecdysozoa</taxon>
        <taxon>Arthropoda</taxon>
        <taxon>Hexapoda</taxon>
        <taxon>Insecta</taxon>
        <taxon>Pterygota</taxon>
        <taxon>Neoptera</taxon>
        <taxon>Endopterygota</taxon>
        <taxon>Diptera</taxon>
        <taxon>Brachycera</taxon>
        <taxon>Muscomorpha</taxon>
        <taxon>Ephydroidea</taxon>
        <taxon>Drosophilidae</taxon>
        <taxon>Drosophila</taxon>
        <taxon>Sophophora</taxon>
    </lineage>
</organism>
<dbReference type="OMA" id="AWDTMAK"/>
<evidence type="ECO:0000256" key="5">
    <source>
        <dbReference type="SAM" id="MobiDB-lite"/>
    </source>
</evidence>
<dbReference type="InterPro" id="IPR040394">
    <property type="entry name" value="FBX25/32"/>
</dbReference>
<protein>
    <recommendedName>
        <fullName evidence="8">F-box domain-containing protein</fullName>
    </recommendedName>
</protein>
<comment type="pathway">
    <text evidence="2">Protein modification; protein ubiquitination.</text>
</comment>
<dbReference type="eggNOG" id="KOG3926">
    <property type="taxonomic scope" value="Eukaryota"/>
</dbReference>
<dbReference type="GO" id="GO:0016567">
    <property type="term" value="P:protein ubiquitination"/>
    <property type="evidence" value="ECO:0007669"/>
    <property type="project" value="UniProtKB-UniPathway"/>
</dbReference>
<keyword evidence="3" id="KW-0833">Ubl conjugation pathway</keyword>
<feature type="region of interest" description="Disordered" evidence="5">
    <location>
        <begin position="35"/>
        <end position="60"/>
    </location>
</feature>
<dbReference type="PANTHER" id="PTHR13123">
    <property type="entry name" value="LD30288P"/>
    <property type="match status" value="1"/>
</dbReference>
<evidence type="ECO:0000256" key="1">
    <source>
        <dbReference type="ARBA" id="ARBA00004123"/>
    </source>
</evidence>
<keyword evidence="7" id="KW-1185">Reference proteome</keyword>
<dbReference type="Proteomes" id="UP000007798">
    <property type="component" value="Unassembled WGS sequence"/>
</dbReference>
<dbReference type="GO" id="GO:0019005">
    <property type="term" value="C:SCF ubiquitin ligase complex"/>
    <property type="evidence" value="ECO:0007669"/>
    <property type="project" value="TreeGrafter"/>
</dbReference>
<feature type="compositionally biased region" description="Polar residues" evidence="5">
    <location>
        <begin position="40"/>
        <end position="51"/>
    </location>
</feature>